<evidence type="ECO:0000313" key="2">
    <source>
        <dbReference type="EMBL" id="GLC25862.1"/>
    </source>
</evidence>
<dbReference type="EMBL" id="BRXS01000003">
    <property type="protein sequence ID" value="GLC25862.1"/>
    <property type="molecule type" value="Genomic_DNA"/>
</dbReference>
<comment type="caution">
    <text evidence="2">The sequence shown here is derived from an EMBL/GenBank/DDBJ whole genome shotgun (WGS) entry which is preliminary data.</text>
</comment>
<dbReference type="InterPro" id="IPR029058">
    <property type="entry name" value="AB_hydrolase_fold"/>
</dbReference>
<gene>
    <name evidence="2" type="ORF">rosag_23750</name>
</gene>
<dbReference type="InterPro" id="IPR022742">
    <property type="entry name" value="Hydrolase_4"/>
</dbReference>
<dbReference type="Gene3D" id="3.40.50.1820">
    <property type="entry name" value="alpha/beta hydrolase"/>
    <property type="match status" value="1"/>
</dbReference>
<dbReference type="AlphaFoldDB" id="A0AA37Q8V7"/>
<name>A0AA37Q8V7_9BACT</name>
<protein>
    <submittedName>
        <fullName evidence="2">Esterase</fullName>
    </submittedName>
</protein>
<dbReference type="InterPro" id="IPR050266">
    <property type="entry name" value="AB_hydrolase_sf"/>
</dbReference>
<dbReference type="PANTHER" id="PTHR43798">
    <property type="entry name" value="MONOACYLGLYCEROL LIPASE"/>
    <property type="match status" value="1"/>
</dbReference>
<reference evidence="2" key="1">
    <citation type="submission" date="2022-08" db="EMBL/GenBank/DDBJ databases">
        <title>Draft genome sequencing of Roseisolibacter agri AW1220.</title>
        <authorList>
            <person name="Tobiishi Y."/>
            <person name="Tonouchi A."/>
        </authorList>
    </citation>
    <scope>NUCLEOTIDE SEQUENCE</scope>
    <source>
        <strain evidence="2">AW1220</strain>
    </source>
</reference>
<dbReference type="Pfam" id="PF12146">
    <property type="entry name" value="Hydrolase_4"/>
    <property type="match status" value="1"/>
</dbReference>
<accession>A0AA37Q8V7</accession>
<dbReference type="SUPFAM" id="SSF53474">
    <property type="entry name" value="alpha/beta-Hydrolases"/>
    <property type="match status" value="1"/>
</dbReference>
<dbReference type="RefSeq" id="WP_284350320.1">
    <property type="nucleotide sequence ID" value="NZ_BRXS01000003.1"/>
</dbReference>
<sequence length="310" mass="32306">MLPLAILTAATAIAALRHLHRRRVERRVGARLPLGDDGVVRGAHGFTLRGDPARAALVVHGFGDTPQSVAELAHALHADGWTVRVPLLPGHGRTVRDFAASGADAWLACAREELAALRAEHGSVALVGQSMGAALCAVLAAETPDVRALVLLAPYVTAARAVRAVGRAHLALGLVLPYLGSDGGAASIHDPEARAQALGYGVVTPRLLRELGRIVDAAHAALPDIQVPTRVVLSRRDNRVAAEAAAVAAERIGSRTRDVLWLEASGHVIAVDRERARVFAATREWLAAHADAPTDATADATAAAPVVDVS</sequence>
<evidence type="ECO:0000259" key="1">
    <source>
        <dbReference type="Pfam" id="PF12146"/>
    </source>
</evidence>
<dbReference type="PANTHER" id="PTHR43798:SF33">
    <property type="entry name" value="HYDROLASE, PUTATIVE (AFU_ORTHOLOGUE AFUA_2G14860)-RELATED"/>
    <property type="match status" value="1"/>
</dbReference>
<dbReference type="Proteomes" id="UP001161325">
    <property type="component" value="Unassembled WGS sequence"/>
</dbReference>
<organism evidence="2 3">
    <name type="scientific">Roseisolibacter agri</name>
    <dbReference type="NCBI Taxonomy" id="2014610"/>
    <lineage>
        <taxon>Bacteria</taxon>
        <taxon>Pseudomonadati</taxon>
        <taxon>Gemmatimonadota</taxon>
        <taxon>Gemmatimonadia</taxon>
        <taxon>Gemmatimonadales</taxon>
        <taxon>Gemmatimonadaceae</taxon>
        <taxon>Roseisolibacter</taxon>
    </lineage>
</organism>
<keyword evidence="3" id="KW-1185">Reference proteome</keyword>
<feature type="domain" description="Serine aminopeptidase S33" evidence="1">
    <location>
        <begin position="52"/>
        <end position="273"/>
    </location>
</feature>
<evidence type="ECO:0000313" key="3">
    <source>
        <dbReference type="Proteomes" id="UP001161325"/>
    </source>
</evidence>
<dbReference type="GO" id="GO:0016020">
    <property type="term" value="C:membrane"/>
    <property type="evidence" value="ECO:0007669"/>
    <property type="project" value="TreeGrafter"/>
</dbReference>
<proteinExistence type="predicted"/>